<feature type="region of interest" description="Disordered" evidence="1">
    <location>
        <begin position="63"/>
        <end position="94"/>
    </location>
</feature>
<feature type="region of interest" description="Disordered" evidence="1">
    <location>
        <begin position="783"/>
        <end position="804"/>
    </location>
</feature>
<keyword evidence="3" id="KW-1185">Reference proteome</keyword>
<reference evidence="2" key="1">
    <citation type="submission" date="2023-01" db="EMBL/GenBank/DDBJ databases">
        <title>Colletotrichum chrysophilum M932 genome sequence.</title>
        <authorList>
            <person name="Baroncelli R."/>
        </authorList>
    </citation>
    <scope>NUCLEOTIDE SEQUENCE</scope>
    <source>
        <strain evidence="2">M932</strain>
    </source>
</reference>
<evidence type="ECO:0008006" key="4">
    <source>
        <dbReference type="Google" id="ProtNLM"/>
    </source>
</evidence>
<feature type="region of interest" description="Disordered" evidence="1">
    <location>
        <begin position="1"/>
        <end position="21"/>
    </location>
</feature>
<comment type="caution">
    <text evidence="2">The sequence shown here is derived from an EMBL/GenBank/DDBJ whole genome shotgun (WGS) entry which is preliminary data.</text>
</comment>
<accession>A0AAD9AVN2</accession>
<proteinExistence type="predicted"/>
<dbReference type="PANTHER" id="PTHR38166">
    <property type="entry name" value="C2H2-TYPE DOMAIN-CONTAINING PROTEIN-RELATED"/>
    <property type="match status" value="1"/>
</dbReference>
<feature type="compositionally biased region" description="Polar residues" evidence="1">
    <location>
        <begin position="744"/>
        <end position="753"/>
    </location>
</feature>
<gene>
    <name evidence="2" type="ORF">CCHR01_04773</name>
</gene>
<feature type="compositionally biased region" description="Polar residues" evidence="1">
    <location>
        <begin position="728"/>
        <end position="737"/>
    </location>
</feature>
<feature type="region of interest" description="Disordered" evidence="1">
    <location>
        <begin position="829"/>
        <end position="859"/>
    </location>
</feature>
<feature type="compositionally biased region" description="Acidic residues" evidence="1">
    <location>
        <begin position="836"/>
        <end position="859"/>
    </location>
</feature>
<evidence type="ECO:0000256" key="1">
    <source>
        <dbReference type="SAM" id="MobiDB-lite"/>
    </source>
</evidence>
<feature type="region of interest" description="Disordered" evidence="1">
    <location>
        <begin position="496"/>
        <end position="569"/>
    </location>
</feature>
<protein>
    <recommendedName>
        <fullName evidence="4">C2H2-type domain-containing protein</fullName>
    </recommendedName>
</protein>
<evidence type="ECO:0000313" key="3">
    <source>
        <dbReference type="Proteomes" id="UP001243330"/>
    </source>
</evidence>
<feature type="compositionally biased region" description="Polar residues" evidence="1">
    <location>
        <begin position="79"/>
        <end position="93"/>
    </location>
</feature>
<feature type="region of interest" description="Disordered" evidence="1">
    <location>
        <begin position="267"/>
        <end position="331"/>
    </location>
</feature>
<feature type="compositionally biased region" description="Polar residues" evidence="1">
    <location>
        <begin position="559"/>
        <end position="569"/>
    </location>
</feature>
<feature type="compositionally biased region" description="Polar residues" evidence="1">
    <location>
        <begin position="498"/>
        <end position="529"/>
    </location>
</feature>
<dbReference type="EMBL" id="JAQOWY010000071">
    <property type="protein sequence ID" value="KAK1852619.1"/>
    <property type="molecule type" value="Genomic_DNA"/>
</dbReference>
<sequence>MDTAYSSPHPLPTTERPLPIDMGLMDFEPKARRVLDRSRCPGLRMLDTLNENSYSESVAKMAAGDNGGFDQEQGEHGDNASSPEGPTTSLTTTPDHEFFPAIPAALQDCSAVKHLLKSDINKADIESSSLDFAQFLDFVTSNNTIRQLYDTLLVWLYNRNHYFLVVQQTKLSIVHTTVVVLLEVKSTRLQPPQWLAVVLETYNNGRPGRWIGEISIEWVDTSWRTAHSVLHVGAVSPVATLPWLDPIRLQALCAALRRFRASSGSSFIPIREHTGQKKRPPPSNPSRKGSDSGKKPGQNPGRGPAKPPGDSSEKPDGTRPARRQAGNRIPNPHGLPWACPLYKYDPIRHMECLFHSLTESRHVKRHLIRHHKQPDHCPTCYKRFPQKTDRDQHIVDRTCSPRPEPEDWDMFISEDAVAKIDKVVGGYWFAMWDIIYPNTPRPLSPFLESADLRMDAMAAIGNDRSAPLRRELAISGLNEVQIQSVMEAYSRAFALRPPSTNSNSSDTANPSASQVNQLPAGGTSQQHGSNVGGHSQGAPPQSHPWSANPISHQRHDETSATIGSNSQSMFPAPIYGQQAGCFPLQQGQNGAINFQDIPINQEALEVQRRHQHQVYLNQQQRAQQQQREREHVFRPRIYGFSKLSIPWTSSADNCISDNVIICGSALFDYRLAITSRMLSSMIILATGGASQQRQWPQWDGQATGSNQQQQFNDDFLSMLDIPAAPQASGFNSTTRQSAGAHGSTYPTAANAGSPSAMMPQQVMMRDDMLPFINPALLNNHAMSPAQPNGYATQPPPTPAPTDLPIITGQMHDFLYDVEDLISLHDVEESYMKIDPVEDEDDEEDRDNDDDDEEVSDDEE</sequence>
<dbReference type="AlphaFoldDB" id="A0AAD9AVN2"/>
<organism evidence="2 3">
    <name type="scientific">Colletotrichum chrysophilum</name>
    <dbReference type="NCBI Taxonomy" id="1836956"/>
    <lineage>
        <taxon>Eukaryota</taxon>
        <taxon>Fungi</taxon>
        <taxon>Dikarya</taxon>
        <taxon>Ascomycota</taxon>
        <taxon>Pezizomycotina</taxon>
        <taxon>Sordariomycetes</taxon>
        <taxon>Hypocreomycetidae</taxon>
        <taxon>Glomerellales</taxon>
        <taxon>Glomerellaceae</taxon>
        <taxon>Colletotrichum</taxon>
        <taxon>Colletotrichum gloeosporioides species complex</taxon>
    </lineage>
</organism>
<dbReference type="Proteomes" id="UP001243330">
    <property type="component" value="Unassembled WGS sequence"/>
</dbReference>
<name>A0AAD9AVN2_9PEZI</name>
<feature type="region of interest" description="Disordered" evidence="1">
    <location>
        <begin position="726"/>
        <end position="755"/>
    </location>
</feature>
<evidence type="ECO:0000313" key="2">
    <source>
        <dbReference type="EMBL" id="KAK1852619.1"/>
    </source>
</evidence>
<dbReference type="PANTHER" id="PTHR38166:SF1">
    <property type="entry name" value="C2H2-TYPE DOMAIN-CONTAINING PROTEIN"/>
    <property type="match status" value="1"/>
</dbReference>